<sequence length="486" mass="53131">MPTIQCQETAGETLQPCKAGGETQQRDEAAGEAHQRHEAGGETHQRHEAGGETHQRHEAEIVSPYEAERLARAALAPQLLGWAEAMASRECDQLMESIGTGPEQLRYALAAGLLSLDDVDAMSQSSPPEEAADWREAGGALAASVASRLRLLWMAKALVRAAAARGRTRGLDAAVSAASAAARSMGDRTKRQRRSGAAAAAQALRAWGKAGKFERECFAVWALAARRLHGAAEEEEVHSRGVEWGVWADKLQRPVELLHKTLRRQPFWDAAALPAARALASAHAEILKELCDHLASPAASESKQAGFTTYQSSVVSSGEWSDIQLFACCRRDEANCARFPLTSTRVASISAFNEVIFGSHFFSRLSPGTHLEPHCGPSNLRLRCHLGLVVPPGTRIRVADVTREWQSGECLVFDDSFEHEVWHDGHSDRIVLICDMWHPEVDVDAMAAQLLNDEQRSTLEYARKGQHIPLDERGYSTGNTVTRTFT</sequence>
<feature type="region of interest" description="Disordered" evidence="2">
    <location>
        <begin position="15"/>
        <end position="57"/>
    </location>
</feature>
<dbReference type="PANTHER" id="PTHR12366">
    <property type="entry name" value="ASPARTYL/ASPARAGINYL BETA-HYDROXYLASE"/>
    <property type="match status" value="1"/>
</dbReference>
<dbReference type="AlphaFoldDB" id="A0AB34JMG9"/>
<name>A0AB34JMG9_PRYPA</name>
<accession>A0AB34JMG9</accession>
<dbReference type="SUPFAM" id="SSF51197">
    <property type="entry name" value="Clavaminate synthase-like"/>
    <property type="match status" value="1"/>
</dbReference>
<evidence type="ECO:0000256" key="2">
    <source>
        <dbReference type="SAM" id="MobiDB-lite"/>
    </source>
</evidence>
<dbReference type="GO" id="GO:0062101">
    <property type="term" value="F:peptidyl-aspartic acid 3-dioxygenase activity"/>
    <property type="evidence" value="ECO:0007669"/>
    <property type="project" value="InterPro"/>
</dbReference>
<dbReference type="Pfam" id="PF05118">
    <property type="entry name" value="Asp_Arg_Hydrox"/>
    <property type="match status" value="1"/>
</dbReference>
<evidence type="ECO:0000256" key="1">
    <source>
        <dbReference type="ARBA" id="ARBA00007730"/>
    </source>
</evidence>
<dbReference type="Gene3D" id="2.60.120.330">
    <property type="entry name" value="B-lactam Antibiotic, Isopenicillin N Synthase, Chain"/>
    <property type="match status" value="1"/>
</dbReference>
<feature type="domain" description="Aspartyl/asparaginy/proline hydroxylase" evidence="3">
    <location>
        <begin position="301"/>
        <end position="439"/>
    </location>
</feature>
<dbReference type="GO" id="GO:0005783">
    <property type="term" value="C:endoplasmic reticulum"/>
    <property type="evidence" value="ECO:0007669"/>
    <property type="project" value="TreeGrafter"/>
</dbReference>
<gene>
    <name evidence="4" type="ORF">AB1Y20_018210</name>
</gene>
<evidence type="ECO:0000259" key="3">
    <source>
        <dbReference type="Pfam" id="PF05118"/>
    </source>
</evidence>
<reference evidence="4 5" key="1">
    <citation type="journal article" date="2024" name="Science">
        <title>Giant polyketide synthase enzymes in the biosynthesis of giant marine polyether toxins.</title>
        <authorList>
            <person name="Fallon T.R."/>
            <person name="Shende V.V."/>
            <person name="Wierzbicki I.H."/>
            <person name="Pendleton A.L."/>
            <person name="Watervoot N.F."/>
            <person name="Auber R.P."/>
            <person name="Gonzalez D.J."/>
            <person name="Wisecaver J.H."/>
            <person name="Moore B.S."/>
        </authorList>
    </citation>
    <scope>NUCLEOTIDE SEQUENCE [LARGE SCALE GENOMIC DNA]</scope>
    <source>
        <strain evidence="4 5">12B1</strain>
    </source>
</reference>
<protein>
    <recommendedName>
        <fullName evidence="3">Aspartyl/asparaginy/proline hydroxylase domain-containing protein</fullName>
    </recommendedName>
</protein>
<dbReference type="InterPro" id="IPR027443">
    <property type="entry name" value="IPNS-like_sf"/>
</dbReference>
<organism evidence="4 5">
    <name type="scientific">Prymnesium parvum</name>
    <name type="common">Toxic golden alga</name>
    <dbReference type="NCBI Taxonomy" id="97485"/>
    <lineage>
        <taxon>Eukaryota</taxon>
        <taxon>Haptista</taxon>
        <taxon>Haptophyta</taxon>
        <taxon>Prymnesiophyceae</taxon>
        <taxon>Prymnesiales</taxon>
        <taxon>Prymnesiaceae</taxon>
        <taxon>Prymnesium</taxon>
    </lineage>
</organism>
<dbReference type="PANTHER" id="PTHR12366:SF29">
    <property type="entry name" value="ASPARTYL BETA-HYDROXYLASE, ISOFORM L"/>
    <property type="match status" value="1"/>
</dbReference>
<keyword evidence="5" id="KW-1185">Reference proteome</keyword>
<dbReference type="InterPro" id="IPR007803">
    <property type="entry name" value="Asp/Arg/Pro-Hydrxlase"/>
</dbReference>
<comment type="similarity">
    <text evidence="1">Belongs to the aspartyl/asparaginyl beta-hydroxylase family.</text>
</comment>
<comment type="caution">
    <text evidence="4">The sequence shown here is derived from an EMBL/GenBank/DDBJ whole genome shotgun (WGS) entry which is preliminary data.</text>
</comment>
<evidence type="ECO:0000313" key="4">
    <source>
        <dbReference type="EMBL" id="KAL1523260.1"/>
    </source>
</evidence>
<feature type="compositionally biased region" description="Basic and acidic residues" evidence="2">
    <location>
        <begin position="24"/>
        <end position="57"/>
    </location>
</feature>
<dbReference type="EMBL" id="JBGBPQ010000006">
    <property type="protein sequence ID" value="KAL1523260.1"/>
    <property type="molecule type" value="Genomic_DNA"/>
</dbReference>
<dbReference type="Proteomes" id="UP001515480">
    <property type="component" value="Unassembled WGS sequence"/>
</dbReference>
<dbReference type="InterPro" id="IPR039038">
    <property type="entry name" value="ASPH"/>
</dbReference>
<evidence type="ECO:0000313" key="5">
    <source>
        <dbReference type="Proteomes" id="UP001515480"/>
    </source>
</evidence>
<proteinExistence type="inferred from homology"/>